<dbReference type="Proteomes" id="UP001416858">
    <property type="component" value="Unassembled WGS sequence"/>
</dbReference>
<name>A0ABP9VNG2_9BACT</name>
<accession>A0ABP9VNG2</accession>
<protein>
    <submittedName>
        <fullName evidence="1">Uncharacterized protein</fullName>
    </submittedName>
</protein>
<keyword evidence="2" id="KW-1185">Reference proteome</keyword>
<organism evidence="1 2">
    <name type="scientific">Novipirellula caenicola</name>
    <dbReference type="NCBI Taxonomy" id="1536901"/>
    <lineage>
        <taxon>Bacteria</taxon>
        <taxon>Pseudomonadati</taxon>
        <taxon>Planctomycetota</taxon>
        <taxon>Planctomycetia</taxon>
        <taxon>Pirellulales</taxon>
        <taxon>Pirellulaceae</taxon>
        <taxon>Novipirellula</taxon>
    </lineage>
</organism>
<gene>
    <name evidence="1" type="ORF">Rcae01_01268</name>
</gene>
<proteinExistence type="predicted"/>
<evidence type="ECO:0000313" key="2">
    <source>
        <dbReference type="Proteomes" id="UP001416858"/>
    </source>
</evidence>
<dbReference type="EMBL" id="BAABRO010000002">
    <property type="protein sequence ID" value="GAA5505820.1"/>
    <property type="molecule type" value="Genomic_DNA"/>
</dbReference>
<comment type="caution">
    <text evidence="1">The sequence shown here is derived from an EMBL/GenBank/DDBJ whole genome shotgun (WGS) entry which is preliminary data.</text>
</comment>
<evidence type="ECO:0000313" key="1">
    <source>
        <dbReference type="EMBL" id="GAA5505820.1"/>
    </source>
</evidence>
<sequence>MRLDTDRRSLNMQAYNARRLSVFRPLVDQNFPSRSGLELENIFLFVFAILPQGSVRIGGKLDLNDTPQFRRIAICVPSGFAPVGPREAHEIGLIIAISGGSPSSSKKQKAYL</sequence>
<reference evidence="1 2" key="1">
    <citation type="submission" date="2024-02" db="EMBL/GenBank/DDBJ databases">
        <title>Rhodopirellula caenicola NBRC 110016.</title>
        <authorList>
            <person name="Ichikawa N."/>
            <person name="Katano-Makiyama Y."/>
            <person name="Hidaka K."/>
        </authorList>
    </citation>
    <scope>NUCLEOTIDE SEQUENCE [LARGE SCALE GENOMIC DNA]</scope>
    <source>
        <strain evidence="1 2">NBRC 110016</strain>
    </source>
</reference>